<accession>A0A0R1RUX8</accession>
<dbReference type="GO" id="GO:0016757">
    <property type="term" value="F:glycosyltransferase activity"/>
    <property type="evidence" value="ECO:0007669"/>
    <property type="project" value="UniProtKB-KW"/>
</dbReference>
<keyword evidence="1" id="KW-0328">Glycosyltransferase</keyword>
<dbReference type="PATRIC" id="fig|1423778.4.peg.138"/>
<dbReference type="OrthoDB" id="396512at2"/>
<comment type="caution">
    <text evidence="4">The sequence shown here is derived from an EMBL/GenBank/DDBJ whole genome shotgun (WGS) entry which is preliminary data.</text>
</comment>
<evidence type="ECO:0000256" key="1">
    <source>
        <dbReference type="ARBA" id="ARBA00022676"/>
    </source>
</evidence>
<dbReference type="Proteomes" id="UP000051697">
    <property type="component" value="Unassembled WGS sequence"/>
</dbReference>
<protein>
    <recommendedName>
        <fullName evidence="3">Glycosyltransferase 2-like domain-containing protein</fullName>
    </recommendedName>
</protein>
<keyword evidence="5" id="KW-1185">Reference proteome</keyword>
<dbReference type="Gene3D" id="3.90.550.10">
    <property type="entry name" value="Spore Coat Polysaccharide Biosynthesis Protein SpsA, Chain A"/>
    <property type="match status" value="1"/>
</dbReference>
<dbReference type="CDD" id="cd00761">
    <property type="entry name" value="Glyco_tranf_GTA_type"/>
    <property type="match status" value="1"/>
</dbReference>
<evidence type="ECO:0000256" key="2">
    <source>
        <dbReference type="ARBA" id="ARBA00022679"/>
    </source>
</evidence>
<dbReference type="InterPro" id="IPR001173">
    <property type="entry name" value="Glyco_trans_2-like"/>
</dbReference>
<evidence type="ECO:0000259" key="3">
    <source>
        <dbReference type="Pfam" id="PF00535"/>
    </source>
</evidence>
<sequence length="315" mass="36637">MLISIIVPVFNGDKFIKTCLDSVYSESNSNFEYIIVNDGSTDDTGDILREFKDTHDNVYIITQKNQGLSVARNSGLKVAKGDWMYFVDSDDFLDSGFIEYIYSSIREIPNDIKLLSLPVAEINRGTKKILQNPIISTTITTEEFAKLLIQGKRQFGVWSFVFKKEFLDEIDLLFLPGKICEDQYFVPIALTNTSFIYCLSSNGNFFYNYSFNPKSITRSKRTNDKIKQQYEAEQTRNKIFYNNFSELSTIIRNNMLTVDFGALRGFYKLNNVIMVRKLKMKIRKENSIASLIFDYKLLIKYIFSQMPFMLKIFDR</sequence>
<dbReference type="PANTHER" id="PTHR22916:SF51">
    <property type="entry name" value="GLYCOSYLTRANSFERASE EPSH-RELATED"/>
    <property type="match status" value="1"/>
</dbReference>
<reference evidence="4 5" key="1">
    <citation type="journal article" date="2015" name="Genome Announc.">
        <title>Expanding the biotechnology potential of lactobacilli through comparative genomics of 213 strains and associated genera.</title>
        <authorList>
            <person name="Sun Z."/>
            <person name="Harris H.M."/>
            <person name="McCann A."/>
            <person name="Guo C."/>
            <person name="Argimon S."/>
            <person name="Zhang W."/>
            <person name="Yang X."/>
            <person name="Jeffery I.B."/>
            <person name="Cooney J.C."/>
            <person name="Kagawa T.F."/>
            <person name="Liu W."/>
            <person name="Song Y."/>
            <person name="Salvetti E."/>
            <person name="Wrobel A."/>
            <person name="Rasinkangas P."/>
            <person name="Parkhill J."/>
            <person name="Rea M.C."/>
            <person name="O'Sullivan O."/>
            <person name="Ritari J."/>
            <person name="Douillard F.P."/>
            <person name="Paul Ross R."/>
            <person name="Yang R."/>
            <person name="Briner A.E."/>
            <person name="Felis G.E."/>
            <person name="de Vos W.M."/>
            <person name="Barrangou R."/>
            <person name="Klaenhammer T.R."/>
            <person name="Caufield P.W."/>
            <person name="Cui Y."/>
            <person name="Zhang H."/>
            <person name="O'Toole P.W."/>
        </authorList>
    </citation>
    <scope>NUCLEOTIDE SEQUENCE [LARGE SCALE GENOMIC DNA]</scope>
    <source>
        <strain evidence="4 5">DSM 15707</strain>
    </source>
</reference>
<dbReference type="KEGG" id="lol:LACOL_1604"/>
<dbReference type="EMBL" id="AZFE01000002">
    <property type="protein sequence ID" value="KRL58050.1"/>
    <property type="molecule type" value="Genomic_DNA"/>
</dbReference>
<dbReference type="SUPFAM" id="SSF53448">
    <property type="entry name" value="Nucleotide-diphospho-sugar transferases"/>
    <property type="match status" value="1"/>
</dbReference>
<feature type="domain" description="Glycosyltransferase 2-like" evidence="3">
    <location>
        <begin position="4"/>
        <end position="146"/>
    </location>
</feature>
<evidence type="ECO:0000313" key="4">
    <source>
        <dbReference type="EMBL" id="KRL58050.1"/>
    </source>
</evidence>
<dbReference type="AlphaFoldDB" id="A0A0R1RUX8"/>
<dbReference type="Pfam" id="PF00535">
    <property type="entry name" value="Glycos_transf_2"/>
    <property type="match status" value="1"/>
</dbReference>
<gene>
    <name evidence="4" type="ORF">FC70_GL000123</name>
</gene>
<dbReference type="InterPro" id="IPR029044">
    <property type="entry name" value="Nucleotide-diphossugar_trans"/>
</dbReference>
<keyword evidence="2" id="KW-0808">Transferase</keyword>
<dbReference type="STRING" id="1423778.FC70_GL000123"/>
<organism evidence="4 5">
    <name type="scientific">Paucilactobacillus oligofermentans DSM 15707 = LMG 22743</name>
    <dbReference type="NCBI Taxonomy" id="1423778"/>
    <lineage>
        <taxon>Bacteria</taxon>
        <taxon>Bacillati</taxon>
        <taxon>Bacillota</taxon>
        <taxon>Bacilli</taxon>
        <taxon>Lactobacillales</taxon>
        <taxon>Lactobacillaceae</taxon>
        <taxon>Paucilactobacillus</taxon>
    </lineage>
</organism>
<evidence type="ECO:0000313" key="5">
    <source>
        <dbReference type="Proteomes" id="UP000051697"/>
    </source>
</evidence>
<proteinExistence type="predicted"/>
<name>A0A0R1RUX8_9LACO</name>
<dbReference type="PANTHER" id="PTHR22916">
    <property type="entry name" value="GLYCOSYLTRANSFERASE"/>
    <property type="match status" value="1"/>
</dbReference>